<evidence type="ECO:0000313" key="1">
    <source>
        <dbReference type="EnsemblMetazoa" id="GAUT044927-PA"/>
    </source>
</evidence>
<dbReference type="Proteomes" id="UP000078200">
    <property type="component" value="Unassembled WGS sequence"/>
</dbReference>
<organism evidence="1 2">
    <name type="scientific">Glossina austeni</name>
    <name type="common">Savannah tsetse fly</name>
    <dbReference type="NCBI Taxonomy" id="7395"/>
    <lineage>
        <taxon>Eukaryota</taxon>
        <taxon>Metazoa</taxon>
        <taxon>Ecdysozoa</taxon>
        <taxon>Arthropoda</taxon>
        <taxon>Hexapoda</taxon>
        <taxon>Insecta</taxon>
        <taxon>Pterygota</taxon>
        <taxon>Neoptera</taxon>
        <taxon>Endopterygota</taxon>
        <taxon>Diptera</taxon>
        <taxon>Brachycera</taxon>
        <taxon>Muscomorpha</taxon>
        <taxon>Hippoboscoidea</taxon>
        <taxon>Glossinidae</taxon>
        <taxon>Glossina</taxon>
    </lineage>
</organism>
<dbReference type="EnsemblMetazoa" id="GAUT044927-RA">
    <property type="protein sequence ID" value="GAUT044927-PA"/>
    <property type="gene ID" value="GAUT044927"/>
</dbReference>
<name>A0A1A9VR63_GLOAU</name>
<reference evidence="1" key="1">
    <citation type="submission" date="2020-05" db="UniProtKB">
        <authorList>
            <consortium name="EnsemblMetazoa"/>
        </authorList>
    </citation>
    <scope>IDENTIFICATION</scope>
    <source>
        <strain evidence="1">TTRI</strain>
    </source>
</reference>
<keyword evidence="2" id="KW-1185">Reference proteome</keyword>
<dbReference type="AlphaFoldDB" id="A0A1A9VR63"/>
<proteinExistence type="predicted"/>
<protein>
    <submittedName>
        <fullName evidence="1">Uncharacterized protein</fullName>
    </submittedName>
</protein>
<evidence type="ECO:0000313" key="2">
    <source>
        <dbReference type="Proteomes" id="UP000078200"/>
    </source>
</evidence>
<dbReference type="VEuPathDB" id="VectorBase:GAUT044927"/>
<sequence length="81" mass="9724">MAAIFLYAARRDESDRDVFFQVQQRKQRKRLKRKEKPYQVQLYFIMRLAFPNTTQHTSIHHPLVITKTNAMKNMSQADNNI</sequence>
<accession>A0A1A9VR63</accession>